<evidence type="ECO:0000313" key="2">
    <source>
        <dbReference type="EMBL" id="KAJ7096709.1"/>
    </source>
</evidence>
<dbReference type="Proteomes" id="UP001222325">
    <property type="component" value="Unassembled WGS sequence"/>
</dbReference>
<comment type="caution">
    <text evidence="2">The sequence shown here is derived from an EMBL/GenBank/DDBJ whole genome shotgun (WGS) entry which is preliminary data.</text>
</comment>
<name>A0AAD6UDL1_9AGAR</name>
<protein>
    <submittedName>
        <fullName evidence="2">Uncharacterized protein</fullName>
    </submittedName>
</protein>
<feature type="region of interest" description="Disordered" evidence="1">
    <location>
        <begin position="385"/>
        <end position="415"/>
    </location>
</feature>
<feature type="compositionally biased region" description="Basic residues" evidence="1">
    <location>
        <begin position="921"/>
        <end position="933"/>
    </location>
</feature>
<feature type="region of interest" description="Disordered" evidence="1">
    <location>
        <begin position="871"/>
        <end position="939"/>
    </location>
</feature>
<evidence type="ECO:0000256" key="1">
    <source>
        <dbReference type="SAM" id="MobiDB-lite"/>
    </source>
</evidence>
<reference evidence="2" key="1">
    <citation type="submission" date="2023-03" db="EMBL/GenBank/DDBJ databases">
        <title>Massive genome expansion in bonnet fungi (Mycena s.s.) driven by repeated elements and novel gene families across ecological guilds.</title>
        <authorList>
            <consortium name="Lawrence Berkeley National Laboratory"/>
            <person name="Harder C.B."/>
            <person name="Miyauchi S."/>
            <person name="Viragh M."/>
            <person name="Kuo A."/>
            <person name="Thoen E."/>
            <person name="Andreopoulos B."/>
            <person name="Lu D."/>
            <person name="Skrede I."/>
            <person name="Drula E."/>
            <person name="Henrissat B."/>
            <person name="Morin E."/>
            <person name="Kohler A."/>
            <person name="Barry K."/>
            <person name="LaButti K."/>
            <person name="Morin E."/>
            <person name="Salamov A."/>
            <person name="Lipzen A."/>
            <person name="Mereny Z."/>
            <person name="Hegedus B."/>
            <person name="Baldrian P."/>
            <person name="Stursova M."/>
            <person name="Weitz H."/>
            <person name="Taylor A."/>
            <person name="Grigoriev I.V."/>
            <person name="Nagy L.G."/>
            <person name="Martin F."/>
            <person name="Kauserud H."/>
        </authorList>
    </citation>
    <scope>NUCLEOTIDE SEQUENCE</scope>
    <source>
        <strain evidence="2">CBHHK173m</strain>
    </source>
</reference>
<feature type="region of interest" description="Disordered" evidence="1">
    <location>
        <begin position="763"/>
        <end position="818"/>
    </location>
</feature>
<keyword evidence="3" id="KW-1185">Reference proteome</keyword>
<accession>A0AAD6UDL1</accession>
<dbReference type="EMBL" id="JARJCN010000011">
    <property type="protein sequence ID" value="KAJ7096709.1"/>
    <property type="molecule type" value="Genomic_DNA"/>
</dbReference>
<dbReference type="AlphaFoldDB" id="A0AAD6UDL1"/>
<organism evidence="2 3">
    <name type="scientific">Mycena belliarum</name>
    <dbReference type="NCBI Taxonomy" id="1033014"/>
    <lineage>
        <taxon>Eukaryota</taxon>
        <taxon>Fungi</taxon>
        <taxon>Dikarya</taxon>
        <taxon>Basidiomycota</taxon>
        <taxon>Agaricomycotina</taxon>
        <taxon>Agaricomycetes</taxon>
        <taxon>Agaricomycetidae</taxon>
        <taxon>Agaricales</taxon>
        <taxon>Marasmiineae</taxon>
        <taxon>Mycenaceae</taxon>
        <taxon>Mycena</taxon>
    </lineage>
</organism>
<feature type="region of interest" description="Disordered" evidence="1">
    <location>
        <begin position="560"/>
        <end position="627"/>
    </location>
</feature>
<sequence>MTDPATPMVRQDCGGRFSQARTICLAGYYDAPSIATGMSFELRQLPIVSSRIVRLGTTVLELWSPNSLQLPFLPGVARPDYRAGAPATLIAHRRYDGHSGKHDCLHAPQYYKPSAAHWPFMRRPLEVRPEDRAYVAFAPLTAHWRPDVSRHPSPRGYLDPRFVAIIGDWGRLLDSRIAPFQRRLTPWEWHQCPPAVEESAYARLLAVRTWDDAVDQGVVIQRALREREAWLAWQEERGRQNQLSLDDLRSMDMALAREEYTGVWVNGVDEKVVLFFLAAGVPCFIAHACGLDEVLRETSRVYYDLVSGTDLETELSDDNPYQHLARLQPGRLDALPVADDGRGRARPASVTEELFSSSLYLESLQRPSLIHPAWLGYERPGLPPYRAPTTAAPERVPKSRSPTPPGAPSEAARAVRDVAPYESEARLPAAPRAEENKYAARPIERREIASDRVDWIVPPPIPRNWTKEWSKWELDEWAGETAWVGRGKKREIATEHVWYDRERGRQLFFDDLAIPDGCLDSPRYGLPVPRFPFYFDDGGSGRASKASFWMYPKKECLKREEGKRQAKPAATELPLRRDSGKVKYPPAGPDSDEDSDDDDAPELPGQGSALAKGKGKAQADAEEDADHAEVAMDVDEEPFASNVIALSGLDPQVTSLMFRSFTADALYAVRATPLAMVQGQGRMWVRFESITEARRAFGALVQMNGALAGSYEPDGAFNDAYTYSQDRWTMQTTQGLELPRLAIVTGNADAALNAERFIATATQDARATGSEERSVAASLSQPRPAATPPASTGGVERFLAAPPPASSSAAPASPLTISPVAPPLAIPRAPRSMRATENAFRRLTLNERLESSPAPAPVPLADRLTTPLAERLSEPASLAERLSNPVPLAERMDWPGDHTTSAKRARLAPTASEGEGPGATGKKKVRRGRRAGRQVREQDEIRARFRAEAEALTQRAEETGDASLLAWVPTLELAAEMEVDEEEARAYWAAGDEDMDISPAIAGPSNQKQ</sequence>
<feature type="compositionally biased region" description="Acidic residues" evidence="1">
    <location>
        <begin position="590"/>
        <end position="601"/>
    </location>
</feature>
<gene>
    <name evidence="2" type="ORF">B0H15DRAFT_798131</name>
</gene>
<proteinExistence type="predicted"/>
<evidence type="ECO:0000313" key="3">
    <source>
        <dbReference type="Proteomes" id="UP001222325"/>
    </source>
</evidence>